<dbReference type="OrthoDB" id="9758923at2"/>
<dbReference type="Proteomes" id="UP000239494">
    <property type="component" value="Unassembled WGS sequence"/>
</dbReference>
<dbReference type="PROSITE" id="PS51318">
    <property type="entry name" value="TAT"/>
    <property type="match status" value="1"/>
</dbReference>
<evidence type="ECO:0000256" key="3">
    <source>
        <dbReference type="ARBA" id="ARBA00023295"/>
    </source>
</evidence>
<dbReference type="AlphaFoldDB" id="A0A2T0TGE5"/>
<evidence type="ECO:0000313" key="7">
    <source>
        <dbReference type="Proteomes" id="UP000239494"/>
    </source>
</evidence>
<reference evidence="6 7" key="1">
    <citation type="submission" date="2018-03" db="EMBL/GenBank/DDBJ databases">
        <title>Genomic Encyclopedia of Archaeal and Bacterial Type Strains, Phase II (KMG-II): from individual species to whole genera.</title>
        <authorList>
            <person name="Goeker M."/>
        </authorList>
    </citation>
    <scope>NUCLEOTIDE SEQUENCE [LARGE SCALE GENOMIC DNA]</scope>
    <source>
        <strain evidence="6 7">DSM 44720</strain>
    </source>
</reference>
<dbReference type="GO" id="GO:0016798">
    <property type="term" value="F:hydrolase activity, acting on glycosyl bonds"/>
    <property type="evidence" value="ECO:0007669"/>
    <property type="project" value="UniProtKB-KW"/>
</dbReference>
<feature type="signal peptide" evidence="4">
    <location>
        <begin position="1"/>
        <end position="31"/>
    </location>
</feature>
<evidence type="ECO:0000256" key="2">
    <source>
        <dbReference type="ARBA" id="ARBA00022801"/>
    </source>
</evidence>
<dbReference type="Gene3D" id="2.60.120.560">
    <property type="entry name" value="Exo-inulinase, domain 1"/>
    <property type="match status" value="1"/>
</dbReference>
<keyword evidence="2 6" id="KW-0378">Hydrolase</keyword>
<gene>
    <name evidence="6" type="ORF">CLV43_102270</name>
</gene>
<dbReference type="InterPro" id="IPR023296">
    <property type="entry name" value="Glyco_hydro_beta-prop_sf"/>
</dbReference>
<accession>A0A2T0TGE5</accession>
<sequence length="533" mass="57113">MSHPSRRAFLGAGAATVAGLHLGLPTATATAAPTARAGQEVLRDDFGPVAGWQRQGVVLQQSLPWETSLLQDPCLVYNQGGGPRFKMWYGSLYYVGYATSEDGRTWTKAADPVLVRSLDSDRNNLNQPSVVYLDGTWHMTYFGIDGAGKGRVHYATASAPGGPWTKRGVVLESTMPWEDDYVYNSSLLYDAAERTWKIWYTAGKIASAGGEPEYICYATAKNPAGPWTKHPANPVVRPMRDGGWASLGIGGPNVRRTADGGYEMRVVGWQADYPSRGGKLLSRDGVKWELTRAAHELDLGVAGGPEDSMVYRQFVVRHAGADHVFYNAKNNRPGWNETIELAIWRDAQQIVDPAKWTMTQGWAIPSGASFTVAGNRATTLGNGVAGSPQTLQGNVVVPALDYEVSADVTPTSTAVADRDTVLLARCTGRDSYYYAGIASWGNEYAIGVVADGVNTRIAGVGSASSITPGTTHRLRFALTGSALALYDGDRLVLSAVDPTLIPPTSYVGLQCSTPTGRSSFGAVSVRLAGGRRR</sequence>
<protein>
    <submittedName>
        <fullName evidence="6">Glycosyl hydrolase family 32</fullName>
    </submittedName>
</protein>
<name>A0A2T0TGE5_9PSEU</name>
<dbReference type="InterPro" id="IPR013148">
    <property type="entry name" value="Glyco_hydro_32_N"/>
</dbReference>
<feature type="domain" description="Glycosyl hydrolase family 32 N-terminal" evidence="5">
    <location>
        <begin position="121"/>
        <end position="292"/>
    </location>
</feature>
<organism evidence="6 7">
    <name type="scientific">Umezawaea tangerina</name>
    <dbReference type="NCBI Taxonomy" id="84725"/>
    <lineage>
        <taxon>Bacteria</taxon>
        <taxon>Bacillati</taxon>
        <taxon>Actinomycetota</taxon>
        <taxon>Actinomycetes</taxon>
        <taxon>Pseudonocardiales</taxon>
        <taxon>Pseudonocardiaceae</taxon>
        <taxon>Umezawaea</taxon>
    </lineage>
</organism>
<dbReference type="RefSeq" id="WP_106186302.1">
    <property type="nucleotide sequence ID" value="NZ_PVTF01000002.1"/>
</dbReference>
<evidence type="ECO:0000256" key="1">
    <source>
        <dbReference type="ARBA" id="ARBA00009902"/>
    </source>
</evidence>
<comment type="similarity">
    <text evidence="1">Belongs to the glycosyl hydrolase 32 family.</text>
</comment>
<dbReference type="Gene3D" id="2.115.10.20">
    <property type="entry name" value="Glycosyl hydrolase domain, family 43"/>
    <property type="match status" value="2"/>
</dbReference>
<feature type="chain" id="PRO_5015656102" evidence="4">
    <location>
        <begin position="32"/>
        <end position="533"/>
    </location>
</feature>
<keyword evidence="3" id="KW-0326">Glycosidase</keyword>
<evidence type="ECO:0000259" key="5">
    <source>
        <dbReference type="Pfam" id="PF00251"/>
    </source>
</evidence>
<keyword evidence="7" id="KW-1185">Reference proteome</keyword>
<dbReference type="InterPro" id="IPR006311">
    <property type="entry name" value="TAT_signal"/>
</dbReference>
<dbReference type="EMBL" id="PVTF01000002">
    <property type="protein sequence ID" value="PRY44705.1"/>
    <property type="molecule type" value="Genomic_DNA"/>
</dbReference>
<evidence type="ECO:0000256" key="4">
    <source>
        <dbReference type="SAM" id="SignalP"/>
    </source>
</evidence>
<evidence type="ECO:0000313" key="6">
    <source>
        <dbReference type="EMBL" id="PRY44705.1"/>
    </source>
</evidence>
<dbReference type="SUPFAM" id="SSF75005">
    <property type="entry name" value="Arabinanase/levansucrase/invertase"/>
    <property type="match status" value="1"/>
</dbReference>
<proteinExistence type="inferred from homology"/>
<dbReference type="PANTHER" id="PTHR35279:SF1">
    <property type="entry name" value="ARABINANASE_LEVANSUCRASE_INVERTASE"/>
    <property type="match status" value="1"/>
</dbReference>
<comment type="caution">
    <text evidence="6">The sequence shown here is derived from an EMBL/GenBank/DDBJ whole genome shotgun (WGS) entry which is preliminary data.</text>
</comment>
<keyword evidence="4" id="KW-0732">Signal</keyword>
<dbReference type="PANTHER" id="PTHR35279">
    <property type="match status" value="1"/>
</dbReference>
<dbReference type="Pfam" id="PF00251">
    <property type="entry name" value="Glyco_hydro_32N"/>
    <property type="match status" value="1"/>
</dbReference>